<dbReference type="PANTHER" id="PTHR30258">
    <property type="entry name" value="TYPE II SECRETION SYSTEM PROTEIN GSPE-RELATED"/>
    <property type="match status" value="1"/>
</dbReference>
<proteinExistence type="inferred from homology"/>
<evidence type="ECO:0000256" key="3">
    <source>
        <dbReference type="ARBA" id="ARBA00022840"/>
    </source>
</evidence>
<dbReference type="SUPFAM" id="SSF160246">
    <property type="entry name" value="EspE N-terminal domain-like"/>
    <property type="match status" value="1"/>
</dbReference>
<dbReference type="InterPro" id="IPR037257">
    <property type="entry name" value="T2SS_E_N_sf"/>
</dbReference>
<dbReference type="Proteomes" id="UP001302316">
    <property type="component" value="Unassembled WGS sequence"/>
</dbReference>
<protein>
    <submittedName>
        <fullName evidence="5">GspE/PulE family protein</fullName>
    </submittedName>
</protein>
<dbReference type="AlphaFoldDB" id="A0AAP6JEE6"/>
<dbReference type="Gene3D" id="3.40.50.300">
    <property type="entry name" value="P-loop containing nucleotide triphosphate hydrolases"/>
    <property type="match status" value="1"/>
</dbReference>
<dbReference type="Gene3D" id="3.30.300.160">
    <property type="entry name" value="Type II secretion system, protein E, N-terminal domain"/>
    <property type="match status" value="1"/>
</dbReference>
<name>A0AAP6JEE6_9GAMM</name>
<dbReference type="GO" id="GO:0005886">
    <property type="term" value="C:plasma membrane"/>
    <property type="evidence" value="ECO:0007669"/>
    <property type="project" value="TreeGrafter"/>
</dbReference>
<keyword evidence="2" id="KW-0547">Nucleotide-binding</keyword>
<dbReference type="PROSITE" id="PS00662">
    <property type="entry name" value="T2SP_E"/>
    <property type="match status" value="1"/>
</dbReference>
<evidence type="ECO:0000313" key="6">
    <source>
        <dbReference type="Proteomes" id="UP001302316"/>
    </source>
</evidence>
<keyword evidence="6" id="KW-1185">Reference proteome</keyword>
<feature type="domain" description="Bacterial type II secretion system protein E" evidence="4">
    <location>
        <begin position="382"/>
        <end position="396"/>
    </location>
</feature>
<dbReference type="GO" id="GO:0005524">
    <property type="term" value="F:ATP binding"/>
    <property type="evidence" value="ECO:0007669"/>
    <property type="project" value="UniProtKB-KW"/>
</dbReference>
<comment type="caution">
    <text evidence="5">The sequence shown here is derived from an EMBL/GenBank/DDBJ whole genome shotgun (WGS) entry which is preliminary data.</text>
</comment>
<dbReference type="PANTHER" id="PTHR30258:SF29">
    <property type="entry name" value="MSHA PILUS ASSEMBLY ATPASE MSHE"/>
    <property type="match status" value="1"/>
</dbReference>
<dbReference type="InterPro" id="IPR003593">
    <property type="entry name" value="AAA+_ATPase"/>
</dbReference>
<reference evidence="5 6" key="1">
    <citation type="submission" date="2023-12" db="EMBL/GenBank/DDBJ databases">
        <title>Whole-genome sequencing of halo(alkali)philic microorganisms from hypersaline lakes.</title>
        <authorList>
            <person name="Sorokin D.Y."/>
            <person name="Merkel A.Y."/>
            <person name="Messina E."/>
            <person name="Yakimov M."/>
        </authorList>
    </citation>
    <scope>NUCLEOTIDE SEQUENCE [LARGE SCALE GENOMIC DNA]</scope>
    <source>
        <strain evidence="5 6">AB-CW1</strain>
    </source>
</reference>
<evidence type="ECO:0000256" key="1">
    <source>
        <dbReference type="ARBA" id="ARBA00006611"/>
    </source>
</evidence>
<sequence length="583" mass="65216">MNRKQKIRIGDLLVQHKVISESQLEQALAEQKTSGRKLGRVLIDLGYVTEDQILELLSRQLDIPHIDIRHFRFDPEVARRLPETHSRRYRALPLSAEEDGSVLVAMADPTDIFAFDEIQRLLGVNVRVGIVREADLLRTIDLVYRRTEEISSLAEELGEELSEGDYDLDELLEAEEVNDAPVIRLLQSMFEDAVQVNASDIHIEPDDQVLRIRQRVDGVLQEQVIEGKRIASALVTRLKLMSQLDISEKRLPQDGRFSINVKGRTIDVRLSTMPIAHGESVVMRLLDQSAGVMELEQLGIPDDMLPRIKRLVSKPQGMVLVTGPTGSGKTTTLYAALNYVNRPDNKIITVEDPVEYRLSRINQVQVHPRIGLDFSRVLRTALRQDPDIILVGEMRDKETVDIGLRAAMTGHMVLSTLHTNSAVATINRLLDMGAPGYMLAASLDAVIAQRLVRRVCDSCGRDKEPDVHQLAWLRARLGPGRADGKRFREGRGCPYCGNSGYRGRVGVYELLELDGALTDALRREDLDEFASQAERRSNFKPLVMCALDYAEQGVTSLSEVIRLAGGMEGEPSVPDLELNMSDA</sequence>
<organism evidence="5 6">
    <name type="scientific">Natronospira elongata</name>
    <dbReference type="NCBI Taxonomy" id="3110268"/>
    <lineage>
        <taxon>Bacteria</taxon>
        <taxon>Pseudomonadati</taxon>
        <taxon>Pseudomonadota</taxon>
        <taxon>Gammaproteobacteria</taxon>
        <taxon>Natronospirales</taxon>
        <taxon>Natronospiraceae</taxon>
        <taxon>Natronospira</taxon>
    </lineage>
</organism>
<dbReference type="InterPro" id="IPR007831">
    <property type="entry name" value="T2SS_GspE_N"/>
</dbReference>
<accession>A0AAP6JEE6</accession>
<gene>
    <name evidence="5" type="ORF">VCB98_03865</name>
</gene>
<dbReference type="RefSeq" id="WP_346050581.1">
    <property type="nucleotide sequence ID" value="NZ_JAYGII010000005.1"/>
</dbReference>
<dbReference type="GO" id="GO:0016887">
    <property type="term" value="F:ATP hydrolysis activity"/>
    <property type="evidence" value="ECO:0007669"/>
    <property type="project" value="TreeGrafter"/>
</dbReference>
<dbReference type="SUPFAM" id="SSF52540">
    <property type="entry name" value="P-loop containing nucleoside triphosphate hydrolases"/>
    <property type="match status" value="1"/>
</dbReference>
<dbReference type="Pfam" id="PF00437">
    <property type="entry name" value="T2SSE"/>
    <property type="match status" value="1"/>
</dbReference>
<dbReference type="Gene3D" id="3.30.450.90">
    <property type="match status" value="1"/>
</dbReference>
<dbReference type="InterPro" id="IPR027417">
    <property type="entry name" value="P-loop_NTPase"/>
</dbReference>
<dbReference type="EMBL" id="JAYGII010000005">
    <property type="protein sequence ID" value="MEA5444952.1"/>
    <property type="molecule type" value="Genomic_DNA"/>
</dbReference>
<dbReference type="SMART" id="SM00382">
    <property type="entry name" value="AAA"/>
    <property type="match status" value="1"/>
</dbReference>
<evidence type="ECO:0000256" key="2">
    <source>
        <dbReference type="ARBA" id="ARBA00022741"/>
    </source>
</evidence>
<comment type="similarity">
    <text evidence="1">Belongs to the GSP E family.</text>
</comment>
<dbReference type="InterPro" id="IPR001482">
    <property type="entry name" value="T2SS/T4SS_dom"/>
</dbReference>
<evidence type="ECO:0000259" key="4">
    <source>
        <dbReference type="PROSITE" id="PS00662"/>
    </source>
</evidence>
<keyword evidence="3" id="KW-0067">ATP-binding</keyword>
<dbReference type="Pfam" id="PF05157">
    <property type="entry name" value="MshEN"/>
    <property type="match status" value="1"/>
</dbReference>
<evidence type="ECO:0000313" key="5">
    <source>
        <dbReference type="EMBL" id="MEA5444952.1"/>
    </source>
</evidence>
<dbReference type="CDD" id="cd01129">
    <property type="entry name" value="PulE-GspE-like"/>
    <property type="match status" value="1"/>
</dbReference>
<dbReference type="FunFam" id="3.30.450.90:FF:000001">
    <property type="entry name" value="Type II secretion system ATPase GspE"/>
    <property type="match status" value="1"/>
</dbReference>